<dbReference type="EMBL" id="CAJJDP010000241">
    <property type="protein sequence ID" value="CAD8215372.1"/>
    <property type="molecule type" value="Genomic_DNA"/>
</dbReference>
<proteinExistence type="predicted"/>
<sequence>MKIFQIVILKKAFGQHLYRWFNNVQIKKTLYYAVWFKSEYLQQTVINKNITYSMHYGRINIEYLNRKSFVIREVQIFEFTGLQFIFQQLLQTEYQQIQHMAPSIKQIRIILAFSNIQKEPIMIRSKQSRLLNFHIINKDKKIKKQNTTQSVTLFCLVQIEKARPQLTAHMYCKKICDPLCQRIHKC</sequence>
<evidence type="ECO:0000313" key="2">
    <source>
        <dbReference type="Proteomes" id="UP000683925"/>
    </source>
</evidence>
<comment type="caution">
    <text evidence="1">The sequence shown here is derived from an EMBL/GenBank/DDBJ whole genome shotgun (WGS) entry which is preliminary data.</text>
</comment>
<dbReference type="Proteomes" id="UP000683925">
    <property type="component" value="Unassembled WGS sequence"/>
</dbReference>
<keyword evidence="2" id="KW-1185">Reference proteome</keyword>
<protein>
    <submittedName>
        <fullName evidence="1">Uncharacterized protein</fullName>
    </submittedName>
</protein>
<evidence type="ECO:0000313" key="1">
    <source>
        <dbReference type="EMBL" id="CAD8215372.1"/>
    </source>
</evidence>
<reference evidence="1" key="1">
    <citation type="submission" date="2021-01" db="EMBL/GenBank/DDBJ databases">
        <authorList>
            <consortium name="Genoscope - CEA"/>
            <person name="William W."/>
        </authorList>
    </citation>
    <scope>NUCLEOTIDE SEQUENCE</scope>
</reference>
<gene>
    <name evidence="1" type="ORF">POCTA_138.1.T2370004</name>
</gene>
<dbReference type="AlphaFoldDB" id="A0A8S1YRQ1"/>
<name>A0A8S1YRQ1_PAROT</name>
<accession>A0A8S1YRQ1</accession>
<organism evidence="1 2">
    <name type="scientific">Paramecium octaurelia</name>
    <dbReference type="NCBI Taxonomy" id="43137"/>
    <lineage>
        <taxon>Eukaryota</taxon>
        <taxon>Sar</taxon>
        <taxon>Alveolata</taxon>
        <taxon>Ciliophora</taxon>
        <taxon>Intramacronucleata</taxon>
        <taxon>Oligohymenophorea</taxon>
        <taxon>Peniculida</taxon>
        <taxon>Parameciidae</taxon>
        <taxon>Paramecium</taxon>
    </lineage>
</organism>